<evidence type="ECO:0000313" key="2">
    <source>
        <dbReference type="EMBL" id="ADL35439.1"/>
    </source>
</evidence>
<gene>
    <name evidence="2" type="ordered locus">bpr_I2707</name>
</gene>
<sequence length="188" mass="22119">MSKKKHPPRIKHYSDLKQRAKALCTNLMYAIYKDQIKECFSDEEAHKRVAEVLTNRSLHLFPEEAAERYDHKKNHFAKRLQRDNVPANLNKMEAIYQKANATLKALEANIFDLQHMQDDLQKLSDYYGSKQWRKDFEADEQGLYPEDLKRGVLSEDGVYNLLEHNKEIMDVLKPYLTEDETDNESGDK</sequence>
<name>E0RZ67_BUTPB</name>
<organism evidence="2 3">
    <name type="scientific">Butyrivibrio proteoclasticus (strain ATCC 51982 / DSM 14932 / B316)</name>
    <name type="common">Clostridium proteoclasticum</name>
    <dbReference type="NCBI Taxonomy" id="515622"/>
    <lineage>
        <taxon>Bacteria</taxon>
        <taxon>Bacillati</taxon>
        <taxon>Bacillota</taxon>
        <taxon>Clostridia</taxon>
        <taxon>Lachnospirales</taxon>
        <taxon>Lachnospiraceae</taxon>
        <taxon>Butyrivibrio</taxon>
    </lineage>
</organism>
<dbReference type="InterPro" id="IPR025384">
    <property type="entry name" value="DUF4298"/>
</dbReference>
<feature type="coiled-coil region" evidence="1">
    <location>
        <begin position="89"/>
        <end position="123"/>
    </location>
</feature>
<dbReference type="EMBL" id="CP001810">
    <property type="protein sequence ID" value="ADL35439.1"/>
    <property type="molecule type" value="Genomic_DNA"/>
</dbReference>
<dbReference type="Pfam" id="PF14131">
    <property type="entry name" value="DUF4298"/>
    <property type="match status" value="1"/>
</dbReference>
<reference evidence="2 3" key="1">
    <citation type="journal article" date="2010" name="PLoS ONE">
        <title>The glycobiome of the rumen bacterium Butyrivibrio proteoclasticus B316(T) highlights adaptation to a polysaccharide-rich environment.</title>
        <authorList>
            <person name="Kelly W.J."/>
            <person name="Leahy S.C."/>
            <person name="Altermann E."/>
            <person name="Yeoman C.J."/>
            <person name="Dunne J.C."/>
            <person name="Kong Z."/>
            <person name="Pacheco D.M."/>
            <person name="Li D."/>
            <person name="Noel S.J."/>
            <person name="Moon C.D."/>
            <person name="Cookson A.L."/>
            <person name="Attwood G.T."/>
        </authorList>
    </citation>
    <scope>NUCLEOTIDE SEQUENCE [LARGE SCALE GENOMIC DNA]</scope>
    <source>
        <strain evidence="3">ATCC 51982 / DSM 14932 / B316</strain>
    </source>
</reference>
<accession>E0RZ67</accession>
<dbReference type="KEGG" id="bpb:bpr_I2707"/>
<dbReference type="STRING" id="515622.bpr_I2707"/>
<dbReference type="Proteomes" id="UP000001299">
    <property type="component" value="Chromosome 1"/>
</dbReference>
<evidence type="ECO:0000256" key="1">
    <source>
        <dbReference type="SAM" id="Coils"/>
    </source>
</evidence>
<proteinExistence type="predicted"/>
<protein>
    <submittedName>
        <fullName evidence="2">Uncharacterized protein</fullName>
    </submittedName>
</protein>
<keyword evidence="1" id="KW-0175">Coiled coil</keyword>
<dbReference type="AlphaFoldDB" id="E0RZ67"/>
<dbReference type="HOGENOM" id="CLU_1438615_0_0_9"/>
<dbReference type="eggNOG" id="COG0454">
    <property type="taxonomic scope" value="Bacteria"/>
</dbReference>
<dbReference type="RefSeq" id="WP_013282092.1">
    <property type="nucleotide sequence ID" value="NC_014387.1"/>
</dbReference>
<keyword evidence="3" id="KW-1185">Reference proteome</keyword>
<evidence type="ECO:0000313" key="3">
    <source>
        <dbReference type="Proteomes" id="UP000001299"/>
    </source>
</evidence>